<dbReference type="Proteomes" id="UP001595962">
    <property type="component" value="Unassembled WGS sequence"/>
</dbReference>
<dbReference type="EMBL" id="JBHSGB010000017">
    <property type="protein sequence ID" value="MFC4656834.1"/>
    <property type="molecule type" value="Genomic_DNA"/>
</dbReference>
<evidence type="ECO:0000256" key="2">
    <source>
        <dbReference type="ARBA" id="ARBA00022692"/>
    </source>
</evidence>
<dbReference type="SUPFAM" id="SSF161084">
    <property type="entry name" value="MAPEG domain-like"/>
    <property type="match status" value="1"/>
</dbReference>
<feature type="transmembrane region" description="Helical" evidence="5">
    <location>
        <begin position="6"/>
        <end position="24"/>
    </location>
</feature>
<evidence type="ECO:0000256" key="5">
    <source>
        <dbReference type="SAM" id="Phobius"/>
    </source>
</evidence>
<dbReference type="Gene3D" id="1.20.120.550">
    <property type="entry name" value="Membrane associated eicosanoid/glutathione metabolism-like domain"/>
    <property type="match status" value="1"/>
</dbReference>
<protein>
    <submittedName>
        <fullName evidence="6">MAPEG family protein</fullName>
    </submittedName>
</protein>
<accession>A0ABV9JRR1</accession>
<feature type="transmembrane region" description="Helical" evidence="5">
    <location>
        <begin position="117"/>
        <end position="138"/>
    </location>
</feature>
<dbReference type="InterPro" id="IPR001129">
    <property type="entry name" value="Membr-assoc_MAPEG"/>
</dbReference>
<feature type="transmembrane region" description="Helical" evidence="5">
    <location>
        <begin position="68"/>
        <end position="97"/>
    </location>
</feature>
<proteinExistence type="predicted"/>
<keyword evidence="7" id="KW-1185">Reference proteome</keyword>
<keyword evidence="4 5" id="KW-0472">Membrane</keyword>
<evidence type="ECO:0000256" key="3">
    <source>
        <dbReference type="ARBA" id="ARBA00022989"/>
    </source>
</evidence>
<evidence type="ECO:0000313" key="7">
    <source>
        <dbReference type="Proteomes" id="UP001595962"/>
    </source>
</evidence>
<dbReference type="InterPro" id="IPR023352">
    <property type="entry name" value="MAPEG-like_dom_sf"/>
</dbReference>
<keyword evidence="2 5" id="KW-0812">Transmembrane</keyword>
<comment type="caution">
    <text evidence="6">The sequence shown here is derived from an EMBL/GenBank/DDBJ whole genome shotgun (WGS) entry which is preliminary data.</text>
</comment>
<organism evidence="6 7">
    <name type="scientific">Rheinheimera marina</name>
    <dbReference type="NCBI Taxonomy" id="1774958"/>
    <lineage>
        <taxon>Bacteria</taxon>
        <taxon>Pseudomonadati</taxon>
        <taxon>Pseudomonadota</taxon>
        <taxon>Gammaproteobacteria</taxon>
        <taxon>Chromatiales</taxon>
        <taxon>Chromatiaceae</taxon>
        <taxon>Rheinheimera</taxon>
    </lineage>
</organism>
<keyword evidence="3 5" id="KW-1133">Transmembrane helix</keyword>
<gene>
    <name evidence="6" type="ORF">ACFO3I_17585</name>
</gene>
<evidence type="ECO:0000313" key="6">
    <source>
        <dbReference type="EMBL" id="MFC4656834.1"/>
    </source>
</evidence>
<sequence length="139" mass="15390">MDKWLFGSVLVQVLLTLAVMVLMGRRRFASARNKEISLKAFRTMDLAGANEGVITASRNFDNQFQLPVLYLAAVALTLPAGLAELPLVLLGWCFVVSRVAHCLVHTGSNNVRLRFSLYLLGAVFLLLYWVRLSALVLLA</sequence>
<name>A0ABV9JRR1_9GAMM</name>
<reference evidence="7" key="1">
    <citation type="journal article" date="2019" name="Int. J. Syst. Evol. Microbiol.">
        <title>The Global Catalogue of Microorganisms (GCM) 10K type strain sequencing project: providing services to taxonomists for standard genome sequencing and annotation.</title>
        <authorList>
            <consortium name="The Broad Institute Genomics Platform"/>
            <consortium name="The Broad Institute Genome Sequencing Center for Infectious Disease"/>
            <person name="Wu L."/>
            <person name="Ma J."/>
        </authorList>
    </citation>
    <scope>NUCLEOTIDE SEQUENCE [LARGE SCALE GENOMIC DNA]</scope>
    <source>
        <strain evidence="7">DT28</strain>
    </source>
</reference>
<dbReference type="Pfam" id="PF01124">
    <property type="entry name" value="MAPEG"/>
    <property type="match status" value="1"/>
</dbReference>
<evidence type="ECO:0000256" key="1">
    <source>
        <dbReference type="ARBA" id="ARBA00004370"/>
    </source>
</evidence>
<comment type="subcellular location">
    <subcellularLocation>
        <location evidence="1">Membrane</location>
    </subcellularLocation>
</comment>
<dbReference type="RefSeq" id="WP_377336281.1">
    <property type="nucleotide sequence ID" value="NZ_JBHSGB010000017.1"/>
</dbReference>
<evidence type="ECO:0000256" key="4">
    <source>
        <dbReference type="ARBA" id="ARBA00023136"/>
    </source>
</evidence>